<organism evidence="7 8">
    <name type="scientific">Gordonia aquimaris</name>
    <dbReference type="NCBI Taxonomy" id="2984863"/>
    <lineage>
        <taxon>Bacteria</taxon>
        <taxon>Bacillati</taxon>
        <taxon>Actinomycetota</taxon>
        <taxon>Actinomycetes</taxon>
        <taxon>Mycobacteriales</taxon>
        <taxon>Gordoniaceae</taxon>
        <taxon>Gordonia</taxon>
    </lineage>
</organism>
<sequence>MADNSGSATGLLAVIGGGVIGLTCALAAADAGWRVRVFDAGAEHRAAWVAAGMLGSLGEGHPGEDELLALSTESVRRWPQLLSRLGGHSVLAAADSLFVAASSADAEHLDTLADFVWARRPRAQDDLRRVGPTEIRRLESAVSSRLHSGYLAIGEGAVDNRRLLAALREALLAAGGEVIERRISDLAELADADDILVAAGLGTSALVPEVSLHAAKGEILRLRRTTWSVPPPTHVVRARMHGRAVYLVPRQDGVVVGATQYEPFDETAFAPDVGGVTDLLSDAVDLMPGLRTYELAEAGAGMRPCSVDGLPIIRRIDERVLVATGHGRNGILLAPYTAHVVLDVLRGAAGRRTVGATNASDAINQGVSR</sequence>
<dbReference type="InterPro" id="IPR036188">
    <property type="entry name" value="FAD/NAD-bd_sf"/>
</dbReference>
<dbReference type="GO" id="GO:0009228">
    <property type="term" value="P:thiamine biosynthetic process"/>
    <property type="evidence" value="ECO:0007669"/>
    <property type="project" value="UniProtKB-KW"/>
</dbReference>
<dbReference type="EC" id="1.4.3.19" evidence="5"/>
<gene>
    <name evidence="7" type="primary">thiO</name>
    <name evidence="7" type="ORF">OSB52_16325</name>
</gene>
<evidence type="ECO:0000256" key="1">
    <source>
        <dbReference type="ARBA" id="ARBA00004948"/>
    </source>
</evidence>
<dbReference type="GO" id="GO:0043799">
    <property type="term" value="F:glycine oxidase activity"/>
    <property type="evidence" value="ECO:0007669"/>
    <property type="project" value="UniProtKB-EC"/>
</dbReference>
<dbReference type="RefSeq" id="WP_266062790.1">
    <property type="nucleotide sequence ID" value="NZ_JAPKFM010000018.1"/>
</dbReference>
<dbReference type="InterPro" id="IPR006076">
    <property type="entry name" value="FAD-dep_OxRdtase"/>
</dbReference>
<evidence type="ECO:0000256" key="2">
    <source>
        <dbReference type="ARBA" id="ARBA00022977"/>
    </source>
</evidence>
<keyword evidence="3 7" id="KW-0560">Oxidoreductase</keyword>
<comment type="caution">
    <text evidence="7">The sequence shown here is derived from an EMBL/GenBank/DDBJ whole genome shotgun (WGS) entry which is preliminary data.</text>
</comment>
<dbReference type="Proteomes" id="UP001143347">
    <property type="component" value="Unassembled WGS sequence"/>
</dbReference>
<evidence type="ECO:0000259" key="6">
    <source>
        <dbReference type="Pfam" id="PF01266"/>
    </source>
</evidence>
<dbReference type="GO" id="GO:0005737">
    <property type="term" value="C:cytoplasm"/>
    <property type="evidence" value="ECO:0007669"/>
    <property type="project" value="TreeGrafter"/>
</dbReference>
<evidence type="ECO:0000256" key="5">
    <source>
        <dbReference type="ARBA" id="ARBA00050018"/>
    </source>
</evidence>
<dbReference type="Gene3D" id="3.30.9.10">
    <property type="entry name" value="D-Amino Acid Oxidase, subunit A, domain 2"/>
    <property type="match status" value="1"/>
</dbReference>
<evidence type="ECO:0000256" key="3">
    <source>
        <dbReference type="ARBA" id="ARBA00023002"/>
    </source>
</evidence>
<comment type="catalytic activity">
    <reaction evidence="4">
        <text>glycine + O2 + H2O = glyoxylate + H2O2 + NH4(+)</text>
        <dbReference type="Rhea" id="RHEA:11532"/>
        <dbReference type="ChEBI" id="CHEBI:15377"/>
        <dbReference type="ChEBI" id="CHEBI:15379"/>
        <dbReference type="ChEBI" id="CHEBI:16240"/>
        <dbReference type="ChEBI" id="CHEBI:28938"/>
        <dbReference type="ChEBI" id="CHEBI:36655"/>
        <dbReference type="ChEBI" id="CHEBI:57305"/>
        <dbReference type="EC" id="1.4.3.19"/>
    </reaction>
</comment>
<dbReference type="AlphaFoldDB" id="A0A9X3I6L4"/>
<dbReference type="PANTHER" id="PTHR13847:SF289">
    <property type="entry name" value="GLYCINE OXIDASE"/>
    <property type="match status" value="1"/>
</dbReference>
<comment type="pathway">
    <text evidence="1">Cofactor biosynthesis; thiamine diphosphate biosynthesis.</text>
</comment>
<keyword evidence="8" id="KW-1185">Reference proteome</keyword>
<accession>A0A9X3I6L4</accession>
<dbReference type="SUPFAM" id="SSF51971">
    <property type="entry name" value="Nucleotide-binding domain"/>
    <property type="match status" value="1"/>
</dbReference>
<dbReference type="NCBIfam" id="TIGR02352">
    <property type="entry name" value="thiamin_ThiO"/>
    <property type="match status" value="1"/>
</dbReference>
<reference evidence="7" key="1">
    <citation type="submission" date="2022-10" db="EMBL/GenBank/DDBJ databases">
        <title>WGS of marine actinomycetes from Thailand.</title>
        <authorList>
            <person name="Thawai C."/>
        </authorList>
    </citation>
    <scope>NUCLEOTIDE SEQUENCE</scope>
    <source>
        <strain evidence="7">SW21</strain>
    </source>
</reference>
<dbReference type="InterPro" id="IPR012727">
    <property type="entry name" value="Gly_oxidase_ThiO"/>
</dbReference>
<protein>
    <recommendedName>
        <fullName evidence="5">glycine oxidase</fullName>
        <ecNumber evidence="5">1.4.3.19</ecNumber>
    </recommendedName>
</protein>
<evidence type="ECO:0000313" key="8">
    <source>
        <dbReference type="Proteomes" id="UP001143347"/>
    </source>
</evidence>
<dbReference type="Pfam" id="PF01266">
    <property type="entry name" value="DAO"/>
    <property type="match status" value="1"/>
</dbReference>
<evidence type="ECO:0000256" key="4">
    <source>
        <dbReference type="ARBA" id="ARBA00049872"/>
    </source>
</evidence>
<dbReference type="SUPFAM" id="SSF54373">
    <property type="entry name" value="FAD-linked reductases, C-terminal domain"/>
    <property type="match status" value="1"/>
</dbReference>
<dbReference type="Gene3D" id="3.50.50.60">
    <property type="entry name" value="FAD/NAD(P)-binding domain"/>
    <property type="match status" value="1"/>
</dbReference>
<dbReference type="GO" id="GO:0050660">
    <property type="term" value="F:flavin adenine dinucleotide binding"/>
    <property type="evidence" value="ECO:0007669"/>
    <property type="project" value="InterPro"/>
</dbReference>
<dbReference type="PANTHER" id="PTHR13847">
    <property type="entry name" value="SARCOSINE DEHYDROGENASE-RELATED"/>
    <property type="match status" value="1"/>
</dbReference>
<evidence type="ECO:0000313" key="7">
    <source>
        <dbReference type="EMBL" id="MCX2965654.1"/>
    </source>
</evidence>
<name>A0A9X3I6L4_9ACTN</name>
<feature type="domain" description="FAD dependent oxidoreductase" evidence="6">
    <location>
        <begin position="13"/>
        <end position="341"/>
    </location>
</feature>
<proteinExistence type="predicted"/>
<keyword evidence="2" id="KW-0784">Thiamine biosynthesis</keyword>
<dbReference type="EMBL" id="JAPKFM010000018">
    <property type="protein sequence ID" value="MCX2965654.1"/>
    <property type="molecule type" value="Genomic_DNA"/>
</dbReference>